<feature type="domain" description="Transposase IS200-like" evidence="1">
    <location>
        <begin position="3"/>
        <end position="97"/>
    </location>
</feature>
<evidence type="ECO:0000259" key="1">
    <source>
        <dbReference type="SMART" id="SM01321"/>
    </source>
</evidence>
<dbReference type="Proteomes" id="UP001348817">
    <property type="component" value="Chromosome"/>
</dbReference>
<name>A0AAU9CM31_9BACT</name>
<dbReference type="InterPro" id="IPR002686">
    <property type="entry name" value="Transposase_17"/>
</dbReference>
<reference evidence="2 3" key="1">
    <citation type="submission" date="2021-12" db="EMBL/GenBank/DDBJ databases">
        <title>Genome sequencing of bacteria with rrn-lacking chromosome and rrn-plasmid.</title>
        <authorList>
            <person name="Anda M."/>
            <person name="Iwasaki W."/>
        </authorList>
    </citation>
    <scope>NUCLEOTIDE SEQUENCE [LARGE SCALE GENOMIC DNA]</scope>
    <source>
        <strain evidence="2 3">DSM 100852</strain>
    </source>
</reference>
<dbReference type="GO" id="GO:0004803">
    <property type="term" value="F:transposase activity"/>
    <property type="evidence" value="ECO:0007669"/>
    <property type="project" value="InterPro"/>
</dbReference>
<dbReference type="GO" id="GO:0003677">
    <property type="term" value="F:DNA binding"/>
    <property type="evidence" value="ECO:0007669"/>
    <property type="project" value="InterPro"/>
</dbReference>
<dbReference type="AlphaFoldDB" id="A0AAU9CM31"/>
<dbReference type="Gene3D" id="3.30.70.1290">
    <property type="entry name" value="Transposase IS200-like"/>
    <property type="match status" value="1"/>
</dbReference>
<gene>
    <name evidence="2" type="ORF">FUAX_24980</name>
</gene>
<dbReference type="EMBL" id="AP025314">
    <property type="protein sequence ID" value="BDD10066.1"/>
    <property type="molecule type" value="Genomic_DNA"/>
</dbReference>
<evidence type="ECO:0000313" key="2">
    <source>
        <dbReference type="EMBL" id="BDD10066.1"/>
    </source>
</evidence>
<evidence type="ECO:0000313" key="3">
    <source>
        <dbReference type="Proteomes" id="UP001348817"/>
    </source>
</evidence>
<dbReference type="SMART" id="SM01321">
    <property type="entry name" value="Y1_Tnp"/>
    <property type="match status" value="1"/>
</dbReference>
<protein>
    <submittedName>
        <fullName evidence="2">Transposase</fullName>
    </submittedName>
</protein>
<keyword evidence="3" id="KW-1185">Reference proteome</keyword>
<dbReference type="Pfam" id="PF01797">
    <property type="entry name" value="Y1_Tnp"/>
    <property type="match status" value="1"/>
</dbReference>
<dbReference type="PANTHER" id="PTHR33360:SF2">
    <property type="entry name" value="TRANSPOSASE FOR INSERTION SEQUENCE ELEMENT IS200"/>
    <property type="match status" value="1"/>
</dbReference>
<accession>A0AAU9CM31</accession>
<dbReference type="KEGG" id="fax:FUAX_24980"/>
<organism evidence="2 3">
    <name type="scientific">Fulvitalea axinellae</name>
    <dbReference type="NCBI Taxonomy" id="1182444"/>
    <lineage>
        <taxon>Bacteria</taxon>
        <taxon>Pseudomonadati</taxon>
        <taxon>Bacteroidota</taxon>
        <taxon>Cytophagia</taxon>
        <taxon>Cytophagales</taxon>
        <taxon>Persicobacteraceae</taxon>
        <taxon>Fulvitalea</taxon>
    </lineage>
</organism>
<dbReference type="PANTHER" id="PTHR33360">
    <property type="entry name" value="TRANSPOSASE FOR INSERTION SEQUENCE ELEMENT IS200"/>
    <property type="match status" value="1"/>
</dbReference>
<dbReference type="GO" id="GO:0006313">
    <property type="term" value="P:DNA transposition"/>
    <property type="evidence" value="ECO:0007669"/>
    <property type="project" value="InterPro"/>
</dbReference>
<proteinExistence type="predicted"/>
<sequence>MIDPLWERELHNYMGAILHEYQSHAIAINSVPDHIHILFLLSKNHALASVVQKLKQNSSIWIGKSKGLHGFKWQKGYGAFSVSQSKLETVKRYIHRQKEHHNKVSLEAEISKLCLAYQAPNFNPDYYWRDDQPKLG</sequence>
<dbReference type="InterPro" id="IPR036515">
    <property type="entry name" value="Transposase_17_sf"/>
</dbReference>
<dbReference type="SUPFAM" id="SSF143422">
    <property type="entry name" value="Transposase IS200-like"/>
    <property type="match status" value="1"/>
</dbReference>